<evidence type="ECO:0000313" key="3">
    <source>
        <dbReference type="Proteomes" id="UP000017908"/>
    </source>
</evidence>
<protein>
    <submittedName>
        <fullName evidence="2">Uncharacterized protein</fullName>
    </submittedName>
</protein>
<proteinExistence type="predicted"/>
<dbReference type="Proteomes" id="UP000017908">
    <property type="component" value="Unassembled WGS sequence"/>
</dbReference>
<name>R7MZW6_MEGEL</name>
<organism evidence="2 3">
    <name type="scientific">Megasphaera elsdenii CAG:570</name>
    <dbReference type="NCBI Taxonomy" id="1263087"/>
    <lineage>
        <taxon>Bacteria</taxon>
        <taxon>Bacillati</taxon>
        <taxon>Bacillota</taxon>
        <taxon>Negativicutes</taxon>
        <taxon>Veillonellales</taxon>
        <taxon>Veillonellaceae</taxon>
        <taxon>Megasphaera</taxon>
    </lineage>
</organism>
<sequence>MGMGRIGQGSQFRLDRIEAFHAIIENPRTVDHSDVPGTGADQEAADGGTGCTGAVDDDAGRLQVLMDIAESTDDAGQSGNGRTVLVVMEDGDVHFLLQGLFNFIALRRSNIFQVDAGKRRLQAFHRFDKFLRVLRIQADRDSIDTAKDLEQDRFPFHDRHGRFRPDVAQAEDTGPIGYDSNHVAAAGQVKRQVRIFRDFPARLGNARRIKDTQVVVGLEDFPGDCFNNAVFAAADFHGFFIKIHNAKTPPVTDYALKMA</sequence>
<feature type="region of interest" description="Disordered" evidence="1">
    <location>
        <begin position="30"/>
        <end position="52"/>
    </location>
</feature>
<dbReference type="AlphaFoldDB" id="R7MZW6"/>
<dbReference type="EMBL" id="CBKE010000378">
    <property type="protein sequence ID" value="CDF05876.1"/>
    <property type="molecule type" value="Genomic_DNA"/>
</dbReference>
<reference evidence="2" key="1">
    <citation type="submission" date="2012-11" db="EMBL/GenBank/DDBJ databases">
        <title>Dependencies among metagenomic species, viruses, plasmids and units of genetic variation.</title>
        <authorList>
            <person name="Nielsen H.B."/>
            <person name="Almeida M."/>
            <person name="Juncker A.S."/>
            <person name="Rasmussen S."/>
            <person name="Li J."/>
            <person name="Sunagawa S."/>
            <person name="Plichta D."/>
            <person name="Gautier L."/>
            <person name="Le Chatelier E."/>
            <person name="Peletier E."/>
            <person name="Bonde I."/>
            <person name="Nielsen T."/>
            <person name="Manichanh C."/>
            <person name="Arumugam M."/>
            <person name="Batto J."/>
            <person name="Santos M.B.Q.D."/>
            <person name="Blom N."/>
            <person name="Borruel N."/>
            <person name="Burgdorf K.S."/>
            <person name="Boumezbeur F."/>
            <person name="Casellas F."/>
            <person name="Dore J."/>
            <person name="Guarner F."/>
            <person name="Hansen T."/>
            <person name="Hildebrand F."/>
            <person name="Kaas R.S."/>
            <person name="Kennedy S."/>
            <person name="Kristiansen K."/>
            <person name="Kultima J.R."/>
            <person name="Leonard P."/>
            <person name="Levenez F."/>
            <person name="Lund O."/>
            <person name="Moumen B."/>
            <person name="Le Paslier D."/>
            <person name="Pons N."/>
            <person name="Pedersen O."/>
            <person name="Prifti E."/>
            <person name="Qin J."/>
            <person name="Raes J."/>
            <person name="Tap J."/>
            <person name="Tims S."/>
            <person name="Ussery D.W."/>
            <person name="Yamada T."/>
            <person name="MetaHit consortium"/>
            <person name="Renault P."/>
            <person name="Sicheritz-Ponten T."/>
            <person name="Bork P."/>
            <person name="Wang J."/>
            <person name="Brunak S."/>
            <person name="Ehrlich S.D."/>
        </authorList>
    </citation>
    <scope>NUCLEOTIDE SEQUENCE [LARGE SCALE GENOMIC DNA]</scope>
</reference>
<gene>
    <name evidence="2" type="ORF">BN715_00224</name>
</gene>
<accession>R7MZW6</accession>
<evidence type="ECO:0000313" key="2">
    <source>
        <dbReference type="EMBL" id="CDF05876.1"/>
    </source>
</evidence>
<evidence type="ECO:0000256" key="1">
    <source>
        <dbReference type="SAM" id="MobiDB-lite"/>
    </source>
</evidence>
<comment type="caution">
    <text evidence="2">The sequence shown here is derived from an EMBL/GenBank/DDBJ whole genome shotgun (WGS) entry which is preliminary data.</text>
</comment>